<feature type="compositionally biased region" description="Low complexity" evidence="1">
    <location>
        <begin position="857"/>
        <end position="874"/>
    </location>
</feature>
<evidence type="ECO:0000313" key="4">
    <source>
        <dbReference type="EMBL" id="CAL4799321.1"/>
    </source>
</evidence>
<dbReference type="EMBL" id="CAMXCT030005316">
    <property type="protein sequence ID" value="CAL4799321.1"/>
    <property type="molecule type" value="Genomic_DNA"/>
</dbReference>
<proteinExistence type="predicted"/>
<evidence type="ECO:0000313" key="3">
    <source>
        <dbReference type="EMBL" id="CAL1165384.1"/>
    </source>
</evidence>
<accession>A0A9P1DKK7</accession>
<evidence type="ECO:0000313" key="5">
    <source>
        <dbReference type="Proteomes" id="UP001152797"/>
    </source>
</evidence>
<dbReference type="EMBL" id="CAMXCT010005316">
    <property type="protein sequence ID" value="CAI4012009.1"/>
    <property type="molecule type" value="Genomic_DNA"/>
</dbReference>
<feature type="non-terminal residue" evidence="2">
    <location>
        <position position="1"/>
    </location>
</feature>
<protein>
    <submittedName>
        <fullName evidence="4">E3 ubiquitin-protein ligase</fullName>
    </submittedName>
</protein>
<evidence type="ECO:0000313" key="2">
    <source>
        <dbReference type="EMBL" id="CAI4012009.1"/>
    </source>
</evidence>
<feature type="region of interest" description="Disordered" evidence="1">
    <location>
        <begin position="1085"/>
        <end position="1105"/>
    </location>
</feature>
<dbReference type="EMBL" id="CAMXCT020005316">
    <property type="protein sequence ID" value="CAL1165384.1"/>
    <property type="molecule type" value="Genomic_DNA"/>
</dbReference>
<keyword evidence="5" id="KW-1185">Reference proteome</keyword>
<dbReference type="OrthoDB" id="440078at2759"/>
<sequence length="1749" mass="194877">AKYTGCVVDLESLPSMPFLNIVKTQHDNKAWYWLPWKKVLSEKVASALKDKKPALGPLEVLCGANVEEQLDRELSNQPFPILQLLTVRGHAYAMVGSGHLGSWTLYNNRFMKFSTQVPGPHLRFCSAQEAEEADQAAMREVFNLCYAGSSIDDALHSIAVDRDMLRSLLMPRPKLEKLSREPLARKRPTAPATGPSKRLRNGECFKWRLGECKLKNCRFAHACAACGATDAPAQMVQVPSGLPHSLDACGLLRLKDGGGIDSTADWYLPKGGDLLAELRSQFLELVCEWQLLPRLRSHVAQASREPLLCEDEVQCVGQRLADFLMSKGFEFPCKVEVPPGQPLTLDLWRALLLFCDDIDVKLPGILREGVPTGILEDVLPSGVWRAVDKPVRPEGVELEILDEPWGSALEDPDCVMRLVQADVEAGFADWIPGGVEEARRLFGANCAAGKLGLVKKAGSEPRLVGDSSISCANQLSRIREKIELPNLFDVEQFVSRYPSDRTQRLACIVVKVKRQTLAGTAVEVRVATSGVSWKGLGSPFCQEEKMLYQYVCHLRQSQAGPTTPSQFLEAMRFSDALLGFTQVRLSDMLSTRVVGAAHATYMTKRVRRPAEVLTVAEVSALEDICLNDAELHRRVIAGHLLFSFTAAARWHDSMFVVSLDLSTAGSIVLLEALTSKHKSSRGKEQQMELLPFTALGKVTDEGNWGQSWMDARQRCDASGWNNFLNSWSESAHCWVDSRMSTAEATGWLRELLEPLTGSTRARLLTVHGLKATILSWAAKSTLFSADEQLALGHHVSAQYRSAMIYPRDNQISLCKKLHDMFTKIRDGTFDPDATRVSRLFQLAYATMLESNGDESSSDSSSTSDASSVASSEGGHNVVAQRPAYQRLETDEVELSLAAELGIEQDDIEALAEKGINSYATYAYCCTFQPGQTDNTALTNFLGTALGAVPNAAAATRFRRLFFEAHALSLEDLKSRADRVESSEARILPLAEKMDRIRQQKERLVGLSFTPQSEPSHSLIDRVCQQLEDNVVTYVELNRLKNLLKFNMGQQTLSHPPLVPEYKTYVFSDVPESNEAYKLLAAPPLKGAESTEQQQSSEEAPSKRSRTTFKYGVWHTPEEFLQKASEVRHPMDHDLMLHPLTKEAIHKVVHTCPTKLAKERLAAVFKMRKMSSDLCQKEVELKSSMHPDVSRCVKTKNILLFEQLLKHFEFWDMEVVNLLKHGVPLVGLQPPPEGYQKLLVPASMTEDELLQTAMWRRQSIMQGARQLTTTEETALLEAHKRIRVHPSDQGFSLFCAVDSAGQNHWLVYRTCHFGAARSAYWWSRAGAAYVRCVHRLLHGGHFLAMYVDDLLALFKQTDAPLQASLCIMLACALGVPLSWHKLLLSTDLNWIGWRLCFTNEPCASLPGDKRVRIGVALRALVQEGNSVCWRELRQLLGMLCWFTTGARWLRPWLSELFHLLFKQQLRFQKLDAAQVHELAGVLSDSMRVLAKCRLADILPGWQLLSVGSREVATKHELLGLPHRSGWWWVKFGDSESAKVKVSKAEAAVARFITQVVNECVPVPLVVSNATGIAAADAFAEGKTADLGGWWLPAGAPLRPECVQYFSVRITWDDLPDWFRPASGDLQSCIAALEALAQLLLLACRVEAQEVSQHQVGWLAIRQMCDNLGVVGASAKKLSLKRPLAAVLQSCALFCSSKRLTLRSSHVAGERNEWADMLSRGADRFNDFWQKLSPQQRCFPKWKELLALGQV</sequence>
<dbReference type="SUPFAM" id="SSF56672">
    <property type="entry name" value="DNA/RNA polymerases"/>
    <property type="match status" value="1"/>
</dbReference>
<feature type="region of interest" description="Disordered" evidence="1">
    <location>
        <begin position="851"/>
        <end position="882"/>
    </location>
</feature>
<reference evidence="2" key="1">
    <citation type="submission" date="2022-10" db="EMBL/GenBank/DDBJ databases">
        <authorList>
            <person name="Chen Y."/>
            <person name="Dougan E. K."/>
            <person name="Chan C."/>
            <person name="Rhodes N."/>
            <person name="Thang M."/>
        </authorList>
    </citation>
    <scope>NUCLEOTIDE SEQUENCE</scope>
</reference>
<comment type="caution">
    <text evidence="2">The sequence shown here is derived from an EMBL/GenBank/DDBJ whole genome shotgun (WGS) entry which is preliminary data.</text>
</comment>
<dbReference type="Proteomes" id="UP001152797">
    <property type="component" value="Unassembled WGS sequence"/>
</dbReference>
<dbReference type="InterPro" id="IPR043502">
    <property type="entry name" value="DNA/RNA_pol_sf"/>
</dbReference>
<evidence type="ECO:0000256" key="1">
    <source>
        <dbReference type="SAM" id="MobiDB-lite"/>
    </source>
</evidence>
<name>A0A9P1DKK7_9DINO</name>
<organism evidence="2">
    <name type="scientific">Cladocopium goreaui</name>
    <dbReference type="NCBI Taxonomy" id="2562237"/>
    <lineage>
        <taxon>Eukaryota</taxon>
        <taxon>Sar</taxon>
        <taxon>Alveolata</taxon>
        <taxon>Dinophyceae</taxon>
        <taxon>Suessiales</taxon>
        <taxon>Symbiodiniaceae</taxon>
        <taxon>Cladocopium</taxon>
    </lineage>
</organism>
<dbReference type="InterPro" id="IPR052055">
    <property type="entry name" value="Hepadnavirus_pol/RT"/>
</dbReference>
<dbReference type="PANTHER" id="PTHR33050:SF7">
    <property type="entry name" value="RIBONUCLEASE H"/>
    <property type="match status" value="1"/>
</dbReference>
<dbReference type="PANTHER" id="PTHR33050">
    <property type="entry name" value="REVERSE TRANSCRIPTASE DOMAIN-CONTAINING PROTEIN"/>
    <property type="match status" value="1"/>
</dbReference>
<gene>
    <name evidence="2" type="ORF">C1SCF055_LOCUS37121</name>
</gene>
<feature type="compositionally biased region" description="Low complexity" evidence="1">
    <location>
        <begin position="1089"/>
        <end position="1098"/>
    </location>
</feature>
<reference evidence="3" key="2">
    <citation type="submission" date="2024-04" db="EMBL/GenBank/DDBJ databases">
        <authorList>
            <person name="Chen Y."/>
            <person name="Shah S."/>
            <person name="Dougan E. K."/>
            <person name="Thang M."/>
            <person name="Chan C."/>
        </authorList>
    </citation>
    <scope>NUCLEOTIDE SEQUENCE [LARGE SCALE GENOMIC DNA]</scope>
</reference>